<protein>
    <submittedName>
        <fullName evidence="1">Uncharacterized protein</fullName>
    </submittedName>
</protein>
<comment type="caution">
    <text evidence="1">The sequence shown here is derived from an EMBL/GenBank/DDBJ whole genome shotgun (WGS) entry which is preliminary data.</text>
</comment>
<sequence length="78" mass="8543">MRNMGISVFWPKEGRKRDPLVGVKLNGYRSTGELKKVIVVIVSSLQSSFPGVPVTLLNSATEELRKAGEKRGLRAAAF</sequence>
<dbReference type="EMBL" id="BARV01037499">
    <property type="protein sequence ID" value="GAI51426.1"/>
    <property type="molecule type" value="Genomic_DNA"/>
</dbReference>
<reference evidence="1" key="1">
    <citation type="journal article" date="2014" name="Front. Microbiol.">
        <title>High frequency of phylogenetically diverse reductive dehalogenase-homologous genes in deep subseafloor sedimentary metagenomes.</title>
        <authorList>
            <person name="Kawai M."/>
            <person name="Futagami T."/>
            <person name="Toyoda A."/>
            <person name="Takaki Y."/>
            <person name="Nishi S."/>
            <person name="Hori S."/>
            <person name="Arai W."/>
            <person name="Tsubouchi T."/>
            <person name="Morono Y."/>
            <person name="Uchiyama I."/>
            <person name="Ito T."/>
            <person name="Fujiyama A."/>
            <person name="Inagaki F."/>
            <person name="Takami H."/>
        </authorList>
    </citation>
    <scope>NUCLEOTIDE SEQUENCE</scope>
    <source>
        <strain evidence="1">Expedition CK06-06</strain>
    </source>
</reference>
<name>X1Q9E9_9ZZZZ</name>
<evidence type="ECO:0000313" key="1">
    <source>
        <dbReference type="EMBL" id="GAI51426.1"/>
    </source>
</evidence>
<gene>
    <name evidence="1" type="ORF">S06H3_58000</name>
</gene>
<dbReference type="AlphaFoldDB" id="X1Q9E9"/>
<proteinExistence type="predicted"/>
<accession>X1Q9E9</accession>
<organism evidence="1">
    <name type="scientific">marine sediment metagenome</name>
    <dbReference type="NCBI Taxonomy" id="412755"/>
    <lineage>
        <taxon>unclassified sequences</taxon>
        <taxon>metagenomes</taxon>
        <taxon>ecological metagenomes</taxon>
    </lineage>
</organism>